<keyword evidence="8" id="KW-1185">Reference proteome</keyword>
<evidence type="ECO:0000259" key="5">
    <source>
        <dbReference type="Pfam" id="PF00370"/>
    </source>
</evidence>
<dbReference type="PANTHER" id="PTHR43095">
    <property type="entry name" value="SUGAR KINASE"/>
    <property type="match status" value="1"/>
</dbReference>
<dbReference type="AlphaFoldDB" id="A0A4Y3KAH1"/>
<evidence type="ECO:0000256" key="2">
    <source>
        <dbReference type="ARBA" id="ARBA00022629"/>
    </source>
</evidence>
<gene>
    <name evidence="7" type="ORF">CUD01_08280</name>
</gene>
<dbReference type="CDD" id="cd07809">
    <property type="entry name" value="ASKHA_NBD_FGGY_BaXK-like"/>
    <property type="match status" value="1"/>
</dbReference>
<dbReference type="Proteomes" id="UP000315842">
    <property type="component" value="Unassembled WGS sequence"/>
</dbReference>
<reference evidence="7 8" key="1">
    <citation type="submission" date="2019-06" db="EMBL/GenBank/DDBJ databases">
        <title>Whole genome shotgun sequence of Cellulomonas uda NBRC 3747.</title>
        <authorList>
            <person name="Hosoyama A."/>
            <person name="Uohara A."/>
            <person name="Ohji S."/>
            <person name="Ichikawa N."/>
        </authorList>
    </citation>
    <scope>NUCLEOTIDE SEQUENCE [LARGE SCALE GENOMIC DNA]</scope>
    <source>
        <strain evidence="7 8">NBRC 3747</strain>
    </source>
</reference>
<feature type="domain" description="Carbohydrate kinase FGGY C-terminal" evidence="6">
    <location>
        <begin position="289"/>
        <end position="486"/>
    </location>
</feature>
<dbReference type="Gene3D" id="3.30.420.40">
    <property type="match status" value="2"/>
</dbReference>
<dbReference type="InterPro" id="IPR018485">
    <property type="entry name" value="FGGY_C"/>
</dbReference>
<dbReference type="GO" id="GO:0016301">
    <property type="term" value="F:kinase activity"/>
    <property type="evidence" value="ECO:0007669"/>
    <property type="project" value="UniProtKB-KW"/>
</dbReference>
<organism evidence="7 8">
    <name type="scientific">Cellulomonas uda</name>
    <dbReference type="NCBI Taxonomy" id="1714"/>
    <lineage>
        <taxon>Bacteria</taxon>
        <taxon>Bacillati</taxon>
        <taxon>Actinomycetota</taxon>
        <taxon>Actinomycetes</taxon>
        <taxon>Micrococcales</taxon>
        <taxon>Cellulomonadaceae</taxon>
        <taxon>Cellulomonas</taxon>
    </lineage>
</organism>
<evidence type="ECO:0000256" key="3">
    <source>
        <dbReference type="ARBA" id="ARBA00022679"/>
    </source>
</evidence>
<dbReference type="RefSeq" id="WP_141318965.1">
    <property type="nucleotide sequence ID" value="NZ_BJLP01000009.1"/>
</dbReference>
<dbReference type="PANTHER" id="PTHR43095:SF5">
    <property type="entry name" value="XYLULOSE KINASE"/>
    <property type="match status" value="1"/>
</dbReference>
<keyword evidence="2" id="KW-0119">Carbohydrate metabolism</keyword>
<name>A0A4Y3KAH1_CELUD</name>
<keyword evidence="2" id="KW-0859">Xylose metabolism</keyword>
<comment type="caution">
    <text evidence="7">The sequence shown here is derived from an EMBL/GenBank/DDBJ whole genome shotgun (WGS) entry which is preliminary data.</text>
</comment>
<dbReference type="Pfam" id="PF02782">
    <property type="entry name" value="FGGY_C"/>
    <property type="match status" value="1"/>
</dbReference>
<dbReference type="Pfam" id="PF00370">
    <property type="entry name" value="FGGY_N"/>
    <property type="match status" value="1"/>
</dbReference>
<dbReference type="InterPro" id="IPR018484">
    <property type="entry name" value="FGGY_N"/>
</dbReference>
<dbReference type="SUPFAM" id="SSF53067">
    <property type="entry name" value="Actin-like ATPase domain"/>
    <property type="match status" value="2"/>
</dbReference>
<feature type="domain" description="Carbohydrate kinase FGGY N-terminal" evidence="5">
    <location>
        <begin position="29"/>
        <end position="255"/>
    </location>
</feature>
<evidence type="ECO:0000259" key="6">
    <source>
        <dbReference type="Pfam" id="PF02782"/>
    </source>
</evidence>
<sequence length="543" mass="57056">MTENVTPQGVDQEARAARIRDDIVAGRTALGIELGSTRIKACLVGPDCAPVATGAHEWENQLVDRRWTYALEDVWAGLQDAYASLVADVEQRYGVRPTTFGGIGVSAMMHGYLAFDASDELLVPFRTWRNTSTGPAAAELSALFGHNIPLRWSVAHLYQAVLDDEPHVPDVAFVTTLAGYVHWRLTGEKVLGIGDASGMFPIDTATHDYDAAMLASFDTLVADRRPGTRLVDLLPAVRVAGQDAGRLTAAGAALLDPTGTLVAGAPLCPPEGDAGTGMVATSSVAPRTANISVGTSIFAMVVLEKPLSQVHDELDLVTTPSGDLVAMVHCNNGASELGEWAQVFGRFAQVLGHPSSPDDVFGALLREALDGDADGGGLLAYNYLSGEPVTGLTEGRPLFVRTPDSRLTLANFMRAQVYGAFGTLSLGMRVLAAEGVELDAMYAHGGLFRTAGVAQRLLAAAVDAPVAVGSAAGEGGAWGIAVLAAYLQHAADRDLGTYLAQDVFADAQIDVVEPDPDDVRGFAAYLERYEAGLAVERAATDAI</sequence>
<keyword evidence="3" id="KW-0808">Transferase</keyword>
<dbReference type="InterPro" id="IPR043129">
    <property type="entry name" value="ATPase_NBD"/>
</dbReference>
<comment type="similarity">
    <text evidence="1">Belongs to the FGGY kinase family.</text>
</comment>
<dbReference type="InterPro" id="IPR050406">
    <property type="entry name" value="FGGY_Carb_Kinase"/>
</dbReference>
<dbReference type="EMBL" id="BJLP01000009">
    <property type="protein sequence ID" value="GEA80384.1"/>
    <property type="molecule type" value="Genomic_DNA"/>
</dbReference>
<evidence type="ECO:0000313" key="7">
    <source>
        <dbReference type="EMBL" id="GEA80384.1"/>
    </source>
</evidence>
<accession>A0A4Y3KAH1</accession>
<evidence type="ECO:0000256" key="4">
    <source>
        <dbReference type="ARBA" id="ARBA00022777"/>
    </source>
</evidence>
<evidence type="ECO:0000256" key="1">
    <source>
        <dbReference type="ARBA" id="ARBA00009156"/>
    </source>
</evidence>
<proteinExistence type="inferred from homology"/>
<dbReference type="GO" id="GO:0042732">
    <property type="term" value="P:D-xylose metabolic process"/>
    <property type="evidence" value="ECO:0007669"/>
    <property type="project" value="UniProtKB-KW"/>
</dbReference>
<keyword evidence="4" id="KW-0418">Kinase</keyword>
<evidence type="ECO:0000313" key="8">
    <source>
        <dbReference type="Proteomes" id="UP000315842"/>
    </source>
</evidence>
<protein>
    <submittedName>
        <fullName evidence="7">ATPase</fullName>
    </submittedName>
</protein>